<evidence type="ECO:0000256" key="3">
    <source>
        <dbReference type="ARBA" id="ARBA00022827"/>
    </source>
</evidence>
<gene>
    <name evidence="5" type="ORF">F8568_025360</name>
</gene>
<evidence type="ECO:0000313" key="6">
    <source>
        <dbReference type="Proteomes" id="UP000462055"/>
    </source>
</evidence>
<organism evidence="5 6">
    <name type="scientific">Actinomadura physcomitrii</name>
    <dbReference type="NCBI Taxonomy" id="2650748"/>
    <lineage>
        <taxon>Bacteria</taxon>
        <taxon>Bacillati</taxon>
        <taxon>Actinomycetota</taxon>
        <taxon>Actinomycetes</taxon>
        <taxon>Streptosporangiales</taxon>
        <taxon>Thermomonosporaceae</taxon>
        <taxon>Actinomadura</taxon>
    </lineage>
</organism>
<dbReference type="PANTHER" id="PTHR43004:SF19">
    <property type="entry name" value="BINDING MONOOXYGENASE, PUTATIVE (JCVI)-RELATED"/>
    <property type="match status" value="1"/>
</dbReference>
<name>A0A6I4MFI9_9ACTN</name>
<comment type="cofactor">
    <cofactor evidence="1">
        <name>FAD</name>
        <dbReference type="ChEBI" id="CHEBI:57692"/>
    </cofactor>
</comment>
<comment type="caution">
    <text evidence="5">The sequence shown here is derived from an EMBL/GenBank/DDBJ whole genome shotgun (WGS) entry which is preliminary data.</text>
</comment>
<keyword evidence="6" id="KW-1185">Reference proteome</keyword>
<dbReference type="EMBL" id="WBMS02000021">
    <property type="protein sequence ID" value="MWA03650.1"/>
    <property type="molecule type" value="Genomic_DNA"/>
</dbReference>
<evidence type="ECO:0000256" key="1">
    <source>
        <dbReference type="ARBA" id="ARBA00001974"/>
    </source>
</evidence>
<dbReference type="Pfam" id="PF01494">
    <property type="entry name" value="FAD_binding_3"/>
    <property type="match status" value="1"/>
</dbReference>
<protein>
    <submittedName>
        <fullName evidence="5">FAD-dependent oxidoreductase</fullName>
    </submittedName>
</protein>
<dbReference type="PANTHER" id="PTHR43004">
    <property type="entry name" value="TRK SYSTEM POTASSIUM UPTAKE PROTEIN"/>
    <property type="match status" value="1"/>
</dbReference>
<dbReference type="AlphaFoldDB" id="A0A6I4MFI9"/>
<reference evidence="5" key="1">
    <citation type="submission" date="2019-12" db="EMBL/GenBank/DDBJ databases">
        <title>Actinomadura physcomitrii sp. nov., a novel actinomycete isolated from moss [Physcomitrium sphaericum (Ludw) Fuernr].</title>
        <authorList>
            <person name="Zhuang X."/>
        </authorList>
    </citation>
    <scope>NUCLEOTIDE SEQUENCE [LARGE SCALE GENOMIC DNA]</scope>
    <source>
        <strain evidence="5">LD22</strain>
    </source>
</reference>
<evidence type="ECO:0000259" key="4">
    <source>
        <dbReference type="Pfam" id="PF01494"/>
    </source>
</evidence>
<dbReference type="Proteomes" id="UP000462055">
    <property type="component" value="Unassembled WGS sequence"/>
</dbReference>
<feature type="domain" description="FAD-binding" evidence="4">
    <location>
        <begin position="5"/>
        <end position="339"/>
    </location>
</feature>
<sequence length="552" mass="59127">MAEPEVLVVGAGPVGLTVAHELARRGVAIRVVDKAEGPATSSRALATHARTLEILFQMGLVDRLLPLGQKVEHFSIHQRGRCLLAFDTNYTKMPTRFPFSLMVDQVRTEGMLREALSEQGVEIEWGVALVRFDADEDGVLAELRHADGGTEKVAVPWMVGTDGGRSTVRKALDLKLLGDTTETWLNADVVISGSDLPRDSNHLLHTGGGSLLLVPFPDPGKWRVVDTLDIEGAHDPEIIRTRLEHKISRALRRRVEVAEPTWISVFTVQQRMIQRMRVGRCFVAGDAAHVHSPASGQGMNTGIQDGYNLAWKLADVVRGHAGDALLDTYGAERVPIGRVLLGSTEKATALVKLRNAALPVVLPVGLGLLNALKPVKRKVEGKVIRGFCGLPLNYADSPLTTCDPGYDKAGIKPGHRVACDGGSERASAGWRAMCTELTDRRWSLLGFAGDGSPAGLAAMLGKAEERHGRAVSVRTVFREGGDPAGPNPMADPGGGLAAGLGLRPGDYALVRPDGYLAAKGRIVDAEQLLSVLADAHLIPSREPADTRSQSGE</sequence>
<dbReference type="PRINTS" id="PR00420">
    <property type="entry name" value="RNGMNOXGNASE"/>
</dbReference>
<dbReference type="InterPro" id="IPR050641">
    <property type="entry name" value="RIFMO-like"/>
</dbReference>
<dbReference type="SUPFAM" id="SSF51905">
    <property type="entry name" value="FAD/NAD(P)-binding domain"/>
    <property type="match status" value="1"/>
</dbReference>
<dbReference type="Gene3D" id="3.40.30.120">
    <property type="match status" value="1"/>
</dbReference>
<dbReference type="RefSeq" id="WP_151596193.1">
    <property type="nucleotide sequence ID" value="NZ_WBMS02000021.1"/>
</dbReference>
<keyword evidence="2" id="KW-0285">Flavoprotein</keyword>
<dbReference type="GO" id="GO:0071949">
    <property type="term" value="F:FAD binding"/>
    <property type="evidence" value="ECO:0007669"/>
    <property type="project" value="InterPro"/>
</dbReference>
<keyword evidence="3" id="KW-0274">FAD</keyword>
<accession>A0A6I4MFI9</accession>
<proteinExistence type="predicted"/>
<dbReference type="GO" id="GO:0016709">
    <property type="term" value="F:oxidoreductase activity, acting on paired donors, with incorporation or reduction of molecular oxygen, NAD(P)H as one donor, and incorporation of one atom of oxygen"/>
    <property type="evidence" value="ECO:0007669"/>
    <property type="project" value="UniProtKB-ARBA"/>
</dbReference>
<dbReference type="Gene3D" id="3.50.50.60">
    <property type="entry name" value="FAD/NAD(P)-binding domain"/>
    <property type="match status" value="1"/>
</dbReference>
<dbReference type="InterPro" id="IPR002938">
    <property type="entry name" value="FAD-bd"/>
</dbReference>
<dbReference type="InterPro" id="IPR036188">
    <property type="entry name" value="FAD/NAD-bd_sf"/>
</dbReference>
<evidence type="ECO:0000313" key="5">
    <source>
        <dbReference type="EMBL" id="MWA03650.1"/>
    </source>
</evidence>
<evidence type="ECO:0000256" key="2">
    <source>
        <dbReference type="ARBA" id="ARBA00022630"/>
    </source>
</evidence>
<dbReference type="Gene3D" id="3.30.70.2450">
    <property type="match status" value="1"/>
</dbReference>